<dbReference type="Proteomes" id="UP001174936">
    <property type="component" value="Unassembled WGS sequence"/>
</dbReference>
<proteinExistence type="predicted"/>
<evidence type="ECO:0000313" key="3">
    <source>
        <dbReference type="Proteomes" id="UP001174936"/>
    </source>
</evidence>
<name>A0AA40CT62_9PEZI</name>
<organism evidence="2 3">
    <name type="scientific">Cercophora newfieldiana</name>
    <dbReference type="NCBI Taxonomy" id="92897"/>
    <lineage>
        <taxon>Eukaryota</taxon>
        <taxon>Fungi</taxon>
        <taxon>Dikarya</taxon>
        <taxon>Ascomycota</taxon>
        <taxon>Pezizomycotina</taxon>
        <taxon>Sordariomycetes</taxon>
        <taxon>Sordariomycetidae</taxon>
        <taxon>Sordariales</taxon>
        <taxon>Lasiosphaeriaceae</taxon>
        <taxon>Cercophora</taxon>
    </lineage>
</organism>
<gene>
    <name evidence="2" type="ORF">B0T16DRAFT_455921</name>
</gene>
<evidence type="ECO:0000256" key="1">
    <source>
        <dbReference type="SAM" id="MobiDB-lite"/>
    </source>
</evidence>
<evidence type="ECO:0000313" key="2">
    <source>
        <dbReference type="EMBL" id="KAK0648443.1"/>
    </source>
</evidence>
<comment type="caution">
    <text evidence="2">The sequence shown here is derived from an EMBL/GenBank/DDBJ whole genome shotgun (WGS) entry which is preliminary data.</text>
</comment>
<evidence type="ECO:0008006" key="4">
    <source>
        <dbReference type="Google" id="ProtNLM"/>
    </source>
</evidence>
<dbReference type="EMBL" id="JAULSV010000003">
    <property type="protein sequence ID" value="KAK0648443.1"/>
    <property type="molecule type" value="Genomic_DNA"/>
</dbReference>
<feature type="region of interest" description="Disordered" evidence="1">
    <location>
        <begin position="419"/>
        <end position="458"/>
    </location>
</feature>
<feature type="compositionally biased region" description="Polar residues" evidence="1">
    <location>
        <begin position="443"/>
        <end position="458"/>
    </location>
</feature>
<keyword evidence="3" id="KW-1185">Reference proteome</keyword>
<feature type="compositionally biased region" description="Polar residues" evidence="1">
    <location>
        <begin position="344"/>
        <end position="365"/>
    </location>
</feature>
<dbReference type="AlphaFoldDB" id="A0AA40CT62"/>
<reference evidence="2" key="1">
    <citation type="submission" date="2023-06" db="EMBL/GenBank/DDBJ databases">
        <title>Genome-scale phylogeny and comparative genomics of the fungal order Sordariales.</title>
        <authorList>
            <consortium name="Lawrence Berkeley National Laboratory"/>
            <person name="Hensen N."/>
            <person name="Bonometti L."/>
            <person name="Westerberg I."/>
            <person name="Brannstrom I.O."/>
            <person name="Guillou S."/>
            <person name="Cros-Aarteil S."/>
            <person name="Calhoun S."/>
            <person name="Haridas S."/>
            <person name="Kuo A."/>
            <person name="Mondo S."/>
            <person name="Pangilinan J."/>
            <person name="Riley R."/>
            <person name="Labutti K."/>
            <person name="Andreopoulos B."/>
            <person name="Lipzen A."/>
            <person name="Chen C."/>
            <person name="Yanf M."/>
            <person name="Daum C."/>
            <person name="Ng V."/>
            <person name="Clum A."/>
            <person name="Steindorff A."/>
            <person name="Ohm R."/>
            <person name="Martin F."/>
            <person name="Silar P."/>
            <person name="Natvig D."/>
            <person name="Lalanne C."/>
            <person name="Gautier V."/>
            <person name="Ament-Velasquez S.L."/>
            <person name="Kruys A."/>
            <person name="Hutchinson M.I."/>
            <person name="Powell A.J."/>
            <person name="Barry K."/>
            <person name="Miller A.N."/>
            <person name="Grigoriev I.V."/>
            <person name="Debuchy R."/>
            <person name="Gladieux P."/>
            <person name="Thoren M.H."/>
            <person name="Johannesson H."/>
        </authorList>
    </citation>
    <scope>NUCLEOTIDE SEQUENCE</scope>
    <source>
        <strain evidence="2">SMH2532-1</strain>
    </source>
</reference>
<sequence length="458" mass="50524">MYPYLPSRLGHNAATRTVRRRPRSLALISHGPERPRPSPVNVSFADDLPDNYLQLQSPADLGQEMGFCDAHIQDIPAEHDSFPGVDNTGLGLQAFQGNATTLSFSKSQVLLSNSGDSKFVPQHTVGTGVEGGKRRLALVGKYSPPSLSSPRLNNVKGRTLACPFSKRYPKEHSDCQRYRLRRPKDALQHVKRRHSQKLVCTRCGARFDLLPAFSETRDPTVGSCIPSGDLPIGIASQHHVDALGHTSENWVIRGKDADEQWMCLWDKLFPDAQRPASPYLESRQEEMASELSYFWTQNSPRITAEVVEMMKPTWTADDGDTARAFDLFLHHLLLRFAGAGDGTGSQLDSGYSSKNTSRRSALSPSEKTELDDGFLGLPSLIGEKRPVSGNQNGGDSMVYETASQQIPGHPPTPFDGQILDTTFPSDPAFSLDSDTPFLWDPCSQLSRPDTSNATFQDR</sequence>
<dbReference type="PANTHER" id="PTHR38166">
    <property type="entry name" value="C2H2-TYPE DOMAIN-CONTAINING PROTEIN-RELATED"/>
    <property type="match status" value="1"/>
</dbReference>
<feature type="region of interest" description="Disordered" evidence="1">
    <location>
        <begin position="343"/>
        <end position="370"/>
    </location>
</feature>
<accession>A0AA40CT62</accession>
<protein>
    <recommendedName>
        <fullName evidence="4">C2H2-type domain-containing protein</fullName>
    </recommendedName>
</protein>
<dbReference type="PANTHER" id="PTHR38166:SF1">
    <property type="entry name" value="C2H2-TYPE DOMAIN-CONTAINING PROTEIN"/>
    <property type="match status" value="1"/>
</dbReference>